<dbReference type="Proteomes" id="UP000299102">
    <property type="component" value="Unassembled WGS sequence"/>
</dbReference>
<evidence type="ECO:0000313" key="2">
    <source>
        <dbReference type="Proteomes" id="UP000299102"/>
    </source>
</evidence>
<comment type="caution">
    <text evidence="1">The sequence shown here is derived from an EMBL/GenBank/DDBJ whole genome shotgun (WGS) entry which is preliminary data.</text>
</comment>
<organism evidence="1 2">
    <name type="scientific">Eumeta variegata</name>
    <name type="common">Bagworm moth</name>
    <name type="synonym">Eumeta japonica</name>
    <dbReference type="NCBI Taxonomy" id="151549"/>
    <lineage>
        <taxon>Eukaryota</taxon>
        <taxon>Metazoa</taxon>
        <taxon>Ecdysozoa</taxon>
        <taxon>Arthropoda</taxon>
        <taxon>Hexapoda</taxon>
        <taxon>Insecta</taxon>
        <taxon>Pterygota</taxon>
        <taxon>Neoptera</taxon>
        <taxon>Endopterygota</taxon>
        <taxon>Lepidoptera</taxon>
        <taxon>Glossata</taxon>
        <taxon>Ditrysia</taxon>
        <taxon>Tineoidea</taxon>
        <taxon>Psychidae</taxon>
        <taxon>Oiketicinae</taxon>
        <taxon>Eumeta</taxon>
    </lineage>
</organism>
<proteinExistence type="predicted"/>
<evidence type="ECO:0000313" key="1">
    <source>
        <dbReference type="EMBL" id="GBP20130.1"/>
    </source>
</evidence>
<reference evidence="1 2" key="1">
    <citation type="journal article" date="2019" name="Commun. Biol.">
        <title>The bagworm genome reveals a unique fibroin gene that provides high tensile strength.</title>
        <authorList>
            <person name="Kono N."/>
            <person name="Nakamura H."/>
            <person name="Ohtoshi R."/>
            <person name="Tomita M."/>
            <person name="Numata K."/>
            <person name="Arakawa K."/>
        </authorList>
    </citation>
    <scope>NUCLEOTIDE SEQUENCE [LARGE SCALE GENOMIC DNA]</scope>
</reference>
<keyword evidence="2" id="KW-1185">Reference proteome</keyword>
<sequence>MIVSGPSICTWPANRKVCLNSDCAHARWTFAKYANFLLSRGTPAQYEIGYFIMGLKHLISRSHLADRSVLGTIIKAVEAVLKRQLCHRALIHFQQCDIPARE</sequence>
<dbReference type="EMBL" id="BGZK01000115">
    <property type="protein sequence ID" value="GBP20130.1"/>
    <property type="molecule type" value="Genomic_DNA"/>
</dbReference>
<gene>
    <name evidence="1" type="ORF">EVAR_5560_1</name>
</gene>
<name>A0A4C1U1K4_EUMVA</name>
<accession>A0A4C1U1K4</accession>
<dbReference type="AlphaFoldDB" id="A0A4C1U1K4"/>
<protein>
    <submittedName>
        <fullName evidence="1">Uncharacterized protein</fullName>
    </submittedName>
</protein>